<dbReference type="RefSeq" id="WP_248157973.1">
    <property type="nucleotide sequence ID" value="NZ_JAKZAJ010000003.1"/>
</dbReference>
<accession>A0ABW0RI37</accession>
<organism evidence="1 2">
    <name type="scientific">Marinobacter koreensis</name>
    <dbReference type="NCBI Taxonomy" id="335974"/>
    <lineage>
        <taxon>Bacteria</taxon>
        <taxon>Pseudomonadati</taxon>
        <taxon>Pseudomonadota</taxon>
        <taxon>Gammaproteobacteria</taxon>
        <taxon>Pseudomonadales</taxon>
        <taxon>Marinobacteraceae</taxon>
        <taxon>Marinobacter</taxon>
    </lineage>
</organism>
<name>A0ABW0RI37_9GAMM</name>
<dbReference type="EMBL" id="JBHSNL010000001">
    <property type="protein sequence ID" value="MFC5543879.1"/>
    <property type="molecule type" value="Genomic_DNA"/>
</dbReference>
<dbReference type="Proteomes" id="UP001596055">
    <property type="component" value="Unassembled WGS sequence"/>
</dbReference>
<sequence length="69" mass="7225">MSRNSPGTFYNHGNSLQYIALARAADTAGLPAHEVTNAVSNGSLPVHEVSGCKCVTLADLLKLKSEVAK</sequence>
<evidence type="ECO:0000313" key="1">
    <source>
        <dbReference type="EMBL" id="MFC5543879.1"/>
    </source>
</evidence>
<proteinExistence type="predicted"/>
<comment type="caution">
    <text evidence="1">The sequence shown here is derived from an EMBL/GenBank/DDBJ whole genome shotgun (WGS) entry which is preliminary data.</text>
</comment>
<gene>
    <name evidence="1" type="ORF">ACFPQA_02330</name>
</gene>
<evidence type="ECO:0000313" key="2">
    <source>
        <dbReference type="Proteomes" id="UP001596055"/>
    </source>
</evidence>
<reference evidence="2" key="1">
    <citation type="journal article" date="2019" name="Int. J. Syst. Evol. Microbiol.">
        <title>The Global Catalogue of Microorganisms (GCM) 10K type strain sequencing project: providing services to taxonomists for standard genome sequencing and annotation.</title>
        <authorList>
            <consortium name="The Broad Institute Genomics Platform"/>
            <consortium name="The Broad Institute Genome Sequencing Center for Infectious Disease"/>
            <person name="Wu L."/>
            <person name="Ma J."/>
        </authorList>
    </citation>
    <scope>NUCLEOTIDE SEQUENCE [LARGE SCALE GENOMIC DNA]</scope>
    <source>
        <strain evidence="2">CGMCC 4.1799</strain>
    </source>
</reference>
<keyword evidence="2" id="KW-1185">Reference proteome</keyword>
<protein>
    <submittedName>
        <fullName evidence="1">Uncharacterized protein</fullName>
    </submittedName>
</protein>